<evidence type="ECO:0000313" key="2">
    <source>
        <dbReference type="EMBL" id="MFC3231290.1"/>
    </source>
</evidence>
<evidence type="ECO:0000313" key="3">
    <source>
        <dbReference type="Proteomes" id="UP001595528"/>
    </source>
</evidence>
<comment type="caution">
    <text evidence="2">The sequence shown here is derived from an EMBL/GenBank/DDBJ whole genome shotgun (WGS) entry which is preliminary data.</text>
</comment>
<protein>
    <submittedName>
        <fullName evidence="2">Uncharacterized protein</fullName>
    </submittedName>
</protein>
<name>A0ABV7L9U7_9PROT</name>
<sequence length="76" mass="7812">MTAGTRVAAGSILQAPTDQQRNKAMRKTRSGALHRAPRQAAGKPATDAGGKAGQPDKAAAGTANIYETESQTVSDF</sequence>
<dbReference type="Proteomes" id="UP001595528">
    <property type="component" value="Unassembled WGS sequence"/>
</dbReference>
<accession>A0ABV7L9U7</accession>
<keyword evidence="3" id="KW-1185">Reference proteome</keyword>
<proteinExistence type="predicted"/>
<feature type="region of interest" description="Disordered" evidence="1">
    <location>
        <begin position="1"/>
        <end position="76"/>
    </location>
</feature>
<feature type="compositionally biased region" description="Polar residues" evidence="1">
    <location>
        <begin position="65"/>
        <end position="76"/>
    </location>
</feature>
<dbReference type="EMBL" id="JBHRTR010000054">
    <property type="protein sequence ID" value="MFC3231290.1"/>
    <property type="molecule type" value="Genomic_DNA"/>
</dbReference>
<evidence type="ECO:0000256" key="1">
    <source>
        <dbReference type="SAM" id="MobiDB-lite"/>
    </source>
</evidence>
<reference evidence="3" key="1">
    <citation type="journal article" date="2019" name="Int. J. Syst. Evol. Microbiol.">
        <title>The Global Catalogue of Microorganisms (GCM) 10K type strain sequencing project: providing services to taxonomists for standard genome sequencing and annotation.</title>
        <authorList>
            <consortium name="The Broad Institute Genomics Platform"/>
            <consortium name="The Broad Institute Genome Sequencing Center for Infectious Disease"/>
            <person name="Wu L."/>
            <person name="Ma J."/>
        </authorList>
    </citation>
    <scope>NUCLEOTIDE SEQUENCE [LARGE SCALE GENOMIC DNA]</scope>
    <source>
        <strain evidence="3">KCTC 42964</strain>
    </source>
</reference>
<gene>
    <name evidence="2" type="ORF">ACFOGJ_28840</name>
</gene>
<organism evidence="2 3">
    <name type="scientific">Marinibaculum pumilum</name>
    <dbReference type="NCBI Taxonomy" id="1766165"/>
    <lineage>
        <taxon>Bacteria</taxon>
        <taxon>Pseudomonadati</taxon>
        <taxon>Pseudomonadota</taxon>
        <taxon>Alphaproteobacteria</taxon>
        <taxon>Rhodospirillales</taxon>
        <taxon>Rhodospirillaceae</taxon>
        <taxon>Marinibaculum</taxon>
    </lineage>
</organism>
<dbReference type="RefSeq" id="WP_379906759.1">
    <property type="nucleotide sequence ID" value="NZ_JBHRTR010000054.1"/>
</dbReference>